<evidence type="ECO:0000256" key="8">
    <source>
        <dbReference type="ARBA" id="ARBA00023303"/>
    </source>
</evidence>
<keyword evidence="5 10" id="KW-1133">Transmembrane helix</keyword>
<evidence type="ECO:0000256" key="10">
    <source>
        <dbReference type="SAM" id="Phobius"/>
    </source>
</evidence>
<dbReference type="InterPro" id="IPR036291">
    <property type="entry name" value="NAD(P)-bd_dom_sf"/>
</dbReference>
<protein>
    <submittedName>
        <fullName evidence="12">Trk K+ transport system, NAD-binding component</fullName>
    </submittedName>
</protein>
<reference evidence="12 13" key="1">
    <citation type="submission" date="2016-10" db="EMBL/GenBank/DDBJ databases">
        <authorList>
            <person name="de Groot N.N."/>
        </authorList>
    </citation>
    <scope>NUCLEOTIDE SEQUENCE [LARGE SCALE GENOMIC DNA]</scope>
    <source>
        <strain evidence="12 13">CGMCC 1.11156</strain>
    </source>
</reference>
<dbReference type="EMBL" id="FOQG01000013">
    <property type="protein sequence ID" value="SFI81648.1"/>
    <property type="molecule type" value="Genomic_DNA"/>
</dbReference>
<dbReference type="InterPro" id="IPR010420">
    <property type="entry name" value="CASTOR/POLLUX/SYM8_dom"/>
</dbReference>
<dbReference type="SUPFAM" id="SSF51735">
    <property type="entry name" value="NAD(P)-binding Rossmann-fold domains"/>
    <property type="match status" value="2"/>
</dbReference>
<keyword evidence="6" id="KW-0406">Ion transport</keyword>
<keyword evidence="8" id="KW-0407">Ion channel</keyword>
<name>A0A1I3LA73_9ACTN</name>
<comment type="similarity">
    <text evidence="2">Belongs to the castor/pollux (TC 1.A.1.23) family.</text>
</comment>
<evidence type="ECO:0000256" key="2">
    <source>
        <dbReference type="ARBA" id="ARBA00008577"/>
    </source>
</evidence>
<comment type="subcellular location">
    <subcellularLocation>
        <location evidence="1">Endomembrane system</location>
        <topology evidence="1">Multi-pass membrane protein</topology>
    </subcellularLocation>
</comment>
<dbReference type="PANTHER" id="PTHR31563:SF10">
    <property type="entry name" value="ION CHANNEL POLLUX-RELATED"/>
    <property type="match status" value="1"/>
</dbReference>
<feature type="domain" description="RCK N-terminal" evidence="11">
    <location>
        <begin position="157"/>
        <end position="293"/>
    </location>
</feature>
<dbReference type="GO" id="GO:0006813">
    <property type="term" value="P:potassium ion transport"/>
    <property type="evidence" value="ECO:0007669"/>
    <property type="project" value="InterPro"/>
</dbReference>
<dbReference type="GO" id="GO:0034220">
    <property type="term" value="P:monoatomic ion transmembrane transport"/>
    <property type="evidence" value="ECO:0007669"/>
    <property type="project" value="UniProtKB-KW"/>
</dbReference>
<gene>
    <name evidence="12" type="ORF">SAMN05216561_11380</name>
</gene>
<accession>A0A1I3LA73</accession>
<proteinExistence type="inferred from homology"/>
<feature type="transmembrane region" description="Helical" evidence="10">
    <location>
        <begin position="114"/>
        <end position="140"/>
    </location>
</feature>
<sequence>MARTGQQMRMRTAKAMARGGSANRSANAPKSDLGDKLRYRFDNSMSRGTPALIAWLSVATLVLIVVFSVFVSLLGLRPETDGVPDGFLHEMFYSLLHALDPGTIGGDDASSWRFVLTMLALTIAGLFIVSALIGVIAAGIDTKLADLRRGRSIVLERDHTVILGWSDSIYTIISELTIANESRTKPVIVILADRDKVDMEDEVKAKVPDLRGTRVICRSGSPMDIDDLLLSSHTSARSVILLAPESEDPDSEVIKTLLALTHGGEGGPNIVAEIRNPTNLEAARLVGADRTVLLDIRETVAKLVVQTSRQSGAAAVYTELFDYDGDEIYFLEQHGLAGLTYAEALLAFEKASVIGLVRDGVPTLNPPGDTLVGNSTLVVVAEDDEGLEHESRALTQPDLGALGTQAETEEHPTQALLIGWNERALIILRELDHYAPPGSTLTVVTSFGQPVVPVLENLAVTVVAASTTDRATLESHLVPGLDQVIVLCYSDHLAVQAADARTLVTLLHVRDILSRTDSFTPVVSEMLDDRNRVLAQVAHVDDVVVSGEIVSLLVTQLSEDRRLEAVFGQLLGDEGSEIYLRPAEWYVQPGREVTYATVIAGAVARGETAIGYKSGALAGNDVAGFGVVVNPAKSRTFDVVPGDRVVVLAEA</sequence>
<dbReference type="GO" id="GO:0012505">
    <property type="term" value="C:endomembrane system"/>
    <property type="evidence" value="ECO:0007669"/>
    <property type="project" value="UniProtKB-SubCell"/>
</dbReference>
<keyword evidence="7 10" id="KW-0472">Membrane</keyword>
<evidence type="ECO:0000256" key="4">
    <source>
        <dbReference type="ARBA" id="ARBA00022692"/>
    </source>
</evidence>
<feature type="region of interest" description="Disordered" evidence="9">
    <location>
        <begin position="1"/>
        <end position="31"/>
    </location>
</feature>
<organism evidence="12 13">
    <name type="scientific">Nocardioides psychrotolerans</name>
    <dbReference type="NCBI Taxonomy" id="1005945"/>
    <lineage>
        <taxon>Bacteria</taxon>
        <taxon>Bacillati</taxon>
        <taxon>Actinomycetota</taxon>
        <taxon>Actinomycetes</taxon>
        <taxon>Propionibacteriales</taxon>
        <taxon>Nocardioidaceae</taxon>
        <taxon>Nocardioides</taxon>
    </lineage>
</organism>
<dbReference type="PROSITE" id="PS51201">
    <property type="entry name" value="RCK_N"/>
    <property type="match status" value="1"/>
</dbReference>
<evidence type="ECO:0000256" key="5">
    <source>
        <dbReference type="ARBA" id="ARBA00022989"/>
    </source>
</evidence>
<dbReference type="Pfam" id="PF06241">
    <property type="entry name" value="Castor_Poll_mid"/>
    <property type="match status" value="1"/>
</dbReference>
<keyword evidence="4 10" id="KW-0812">Transmembrane</keyword>
<evidence type="ECO:0000256" key="1">
    <source>
        <dbReference type="ARBA" id="ARBA00004127"/>
    </source>
</evidence>
<evidence type="ECO:0000259" key="11">
    <source>
        <dbReference type="PROSITE" id="PS51201"/>
    </source>
</evidence>
<evidence type="ECO:0000256" key="6">
    <source>
        <dbReference type="ARBA" id="ARBA00023065"/>
    </source>
</evidence>
<dbReference type="Proteomes" id="UP000198649">
    <property type="component" value="Unassembled WGS sequence"/>
</dbReference>
<keyword evidence="3" id="KW-0813">Transport</keyword>
<dbReference type="OrthoDB" id="305351at2"/>
<dbReference type="InterPro" id="IPR003148">
    <property type="entry name" value="RCK_N"/>
</dbReference>
<dbReference type="AlphaFoldDB" id="A0A1I3LA73"/>
<dbReference type="PANTHER" id="PTHR31563">
    <property type="entry name" value="ION CHANNEL POLLUX-RELATED"/>
    <property type="match status" value="1"/>
</dbReference>
<evidence type="ECO:0000256" key="3">
    <source>
        <dbReference type="ARBA" id="ARBA00022448"/>
    </source>
</evidence>
<dbReference type="STRING" id="1005945.SAMN05216561_11380"/>
<evidence type="ECO:0000256" key="7">
    <source>
        <dbReference type="ARBA" id="ARBA00023136"/>
    </source>
</evidence>
<dbReference type="InterPro" id="IPR044849">
    <property type="entry name" value="CASTOR/POLLUX/SYM8-like"/>
</dbReference>
<evidence type="ECO:0000313" key="12">
    <source>
        <dbReference type="EMBL" id="SFI81648.1"/>
    </source>
</evidence>
<dbReference type="Gene3D" id="3.40.50.720">
    <property type="entry name" value="NAD(P)-binding Rossmann-like Domain"/>
    <property type="match status" value="2"/>
</dbReference>
<feature type="transmembrane region" description="Helical" evidence="10">
    <location>
        <begin position="52"/>
        <end position="76"/>
    </location>
</feature>
<dbReference type="RefSeq" id="WP_091115164.1">
    <property type="nucleotide sequence ID" value="NZ_BKAF01000016.1"/>
</dbReference>
<evidence type="ECO:0000256" key="9">
    <source>
        <dbReference type="SAM" id="MobiDB-lite"/>
    </source>
</evidence>
<evidence type="ECO:0000313" key="13">
    <source>
        <dbReference type="Proteomes" id="UP000198649"/>
    </source>
</evidence>
<keyword evidence="13" id="KW-1185">Reference proteome</keyword>